<dbReference type="CDD" id="cd09275">
    <property type="entry name" value="RNase_HI_RT_DIRS1"/>
    <property type="match status" value="1"/>
</dbReference>
<dbReference type="InterPro" id="IPR000477">
    <property type="entry name" value="RT_dom"/>
</dbReference>
<dbReference type="CDD" id="cd01647">
    <property type="entry name" value="RT_LTR"/>
    <property type="match status" value="1"/>
</dbReference>
<proteinExistence type="predicted"/>
<dbReference type="Proteomes" id="UP001314205">
    <property type="component" value="Unassembled WGS sequence"/>
</dbReference>
<reference evidence="2 3" key="1">
    <citation type="submission" date="2023-11" db="EMBL/GenBank/DDBJ databases">
        <authorList>
            <person name="Hedman E."/>
            <person name="Englund M."/>
            <person name="Stromberg M."/>
            <person name="Nyberg Akerstrom W."/>
            <person name="Nylinder S."/>
            <person name="Jareborg N."/>
            <person name="Kallberg Y."/>
            <person name="Kronander E."/>
        </authorList>
    </citation>
    <scope>NUCLEOTIDE SEQUENCE [LARGE SCALE GENOMIC DNA]</scope>
</reference>
<comment type="caution">
    <text evidence="2">The sequence shown here is derived from an EMBL/GenBank/DDBJ whole genome shotgun (WGS) entry which is preliminary data.</text>
</comment>
<evidence type="ECO:0000259" key="1">
    <source>
        <dbReference type="PROSITE" id="PS50878"/>
    </source>
</evidence>
<dbReference type="Pfam" id="PF00078">
    <property type="entry name" value="RVT_1"/>
    <property type="match status" value="1"/>
</dbReference>
<keyword evidence="3" id="KW-1185">Reference proteome</keyword>
<protein>
    <recommendedName>
        <fullName evidence="1">Reverse transcriptase domain-containing protein</fullName>
    </recommendedName>
</protein>
<organism evidence="2 3">
    <name type="scientific">Parnassius mnemosyne</name>
    <name type="common">clouded apollo</name>
    <dbReference type="NCBI Taxonomy" id="213953"/>
    <lineage>
        <taxon>Eukaryota</taxon>
        <taxon>Metazoa</taxon>
        <taxon>Ecdysozoa</taxon>
        <taxon>Arthropoda</taxon>
        <taxon>Hexapoda</taxon>
        <taxon>Insecta</taxon>
        <taxon>Pterygota</taxon>
        <taxon>Neoptera</taxon>
        <taxon>Endopterygota</taxon>
        <taxon>Lepidoptera</taxon>
        <taxon>Glossata</taxon>
        <taxon>Ditrysia</taxon>
        <taxon>Papilionoidea</taxon>
        <taxon>Papilionidae</taxon>
        <taxon>Parnassiinae</taxon>
        <taxon>Parnassini</taxon>
        <taxon>Parnassius</taxon>
        <taxon>Driopa</taxon>
    </lineage>
</organism>
<evidence type="ECO:0000313" key="3">
    <source>
        <dbReference type="Proteomes" id="UP001314205"/>
    </source>
</evidence>
<dbReference type="PANTHER" id="PTHR33050:SF7">
    <property type="entry name" value="RIBONUCLEASE H"/>
    <property type="match status" value="1"/>
</dbReference>
<evidence type="ECO:0000313" key="2">
    <source>
        <dbReference type="EMBL" id="CAK1598124.1"/>
    </source>
</evidence>
<dbReference type="Gene3D" id="3.10.10.10">
    <property type="entry name" value="HIV Type 1 Reverse Transcriptase, subunit A, domain 1"/>
    <property type="match status" value="1"/>
</dbReference>
<feature type="domain" description="Reverse transcriptase" evidence="1">
    <location>
        <begin position="52"/>
        <end position="235"/>
    </location>
</feature>
<dbReference type="PROSITE" id="PS50878">
    <property type="entry name" value="RT_POL"/>
    <property type="match status" value="1"/>
</dbReference>
<dbReference type="PANTHER" id="PTHR33050">
    <property type="entry name" value="REVERSE TRANSCRIPTASE DOMAIN-CONTAINING PROTEIN"/>
    <property type="match status" value="1"/>
</dbReference>
<dbReference type="InterPro" id="IPR043502">
    <property type="entry name" value="DNA/RNA_pol_sf"/>
</dbReference>
<dbReference type="Gene3D" id="3.30.70.270">
    <property type="match status" value="1"/>
</dbReference>
<dbReference type="InterPro" id="IPR052055">
    <property type="entry name" value="Hepadnavirus_pol/RT"/>
</dbReference>
<name>A0AAV1LSU2_9NEOP</name>
<accession>A0AAV1LSU2</accession>
<dbReference type="GO" id="GO:0071897">
    <property type="term" value="P:DNA biosynthetic process"/>
    <property type="evidence" value="ECO:0007669"/>
    <property type="project" value="UniProtKB-ARBA"/>
</dbReference>
<dbReference type="AlphaFoldDB" id="A0AAV1LSU2"/>
<dbReference type="SUPFAM" id="SSF56672">
    <property type="entry name" value="DNA/RNA polymerases"/>
    <property type="match status" value="1"/>
</dbReference>
<dbReference type="EMBL" id="CAVLGL010000097">
    <property type="protein sequence ID" value="CAK1598124.1"/>
    <property type="molecule type" value="Genomic_DNA"/>
</dbReference>
<dbReference type="InterPro" id="IPR043128">
    <property type="entry name" value="Rev_trsase/Diguanyl_cyclase"/>
</dbReference>
<sequence length="581" mass="66631">MRAPEIIIKLIQGYRIPFFQKPPLVYPNVIKNPFQTPVSEVMSGIVQDMKKQGILKVAPNAPSFISPLFLVPKSDGSLRPIFNLRALNEYVIAKPFHLININRIPDFLQHQDWMCKVDLSQAYFHLQIKESQRRFLRIIYNQELLEMTCLPFGLSSAPRTFSILTNWLAQSLREKYNIRILVYLDDFLIAHQNVCTLQEHVELAVKTLQKLGWRINFEKSIICPQKSITYLGVLWDPWKKSKISSERKNCHVNQKIKSCLRKKKAKLKGIAERSRCLEFCQFCCSKRPAPSSKLINVYEHCIKAPTEDAHLTRRSPARVEVVDSQLPVVDAPTLPATKKLFSYRCIGPSVESTIEQYGSLGHLERGRASSILIQSDNKTAVAHLRKEGGTKSKPLMEITYKILNLLDRHQIHFSIHYIPGKHNNHADHLSCHRHPPEWHLLPSCVETVFAKWGTPVIDLFASKMAHVVYNYVSRDVKDTQALFHDAFSTPWNYPLAWVFPPPFLVPKVLAHLNQSTGIFLLVVPRWEKVFWRADLKVRALAAPMSLKNLQNHLVDTSTGHPPPNVENIILEVWKCGGGPRR</sequence>
<gene>
    <name evidence="2" type="ORF">PARMNEM_LOCUS17159</name>
</gene>